<dbReference type="Pfam" id="PF00156">
    <property type="entry name" value="Pribosyltran"/>
    <property type="match status" value="1"/>
</dbReference>
<dbReference type="NCBIfam" id="NF002634">
    <property type="entry name" value="PRK02304.1-3"/>
    <property type="match status" value="1"/>
</dbReference>
<proteinExistence type="inferred from homology"/>
<dbReference type="GO" id="GO:0005737">
    <property type="term" value="C:cytoplasm"/>
    <property type="evidence" value="ECO:0007669"/>
    <property type="project" value="UniProtKB-SubCell"/>
</dbReference>
<name>A0A1M6PMG0_9FIRM</name>
<dbReference type="OrthoDB" id="9803963at2"/>
<dbReference type="GO" id="GO:0003999">
    <property type="term" value="F:adenine phosphoribosyltransferase activity"/>
    <property type="evidence" value="ECO:0007669"/>
    <property type="project" value="UniProtKB-UniRule"/>
</dbReference>
<dbReference type="NCBIfam" id="NF002636">
    <property type="entry name" value="PRK02304.1-5"/>
    <property type="match status" value="1"/>
</dbReference>
<accession>A0A1M6PMG0</accession>
<evidence type="ECO:0000256" key="8">
    <source>
        <dbReference type="ARBA" id="ARBA00022490"/>
    </source>
</evidence>
<dbReference type="CDD" id="cd06223">
    <property type="entry name" value="PRTases_typeI"/>
    <property type="match status" value="1"/>
</dbReference>
<feature type="domain" description="Phosphoribosyltransferase" evidence="13">
    <location>
        <begin position="27"/>
        <end position="148"/>
    </location>
</feature>
<dbReference type="RefSeq" id="WP_072910914.1">
    <property type="nucleotide sequence ID" value="NZ_FRAR01000006.1"/>
</dbReference>
<reference evidence="15" key="1">
    <citation type="submission" date="2016-11" db="EMBL/GenBank/DDBJ databases">
        <authorList>
            <person name="Varghese N."/>
            <person name="Submissions S."/>
        </authorList>
    </citation>
    <scope>NUCLEOTIDE SEQUENCE [LARGE SCALE GENOMIC DNA]</scope>
    <source>
        <strain evidence="15">DSM 10349</strain>
    </source>
</reference>
<dbReference type="HAMAP" id="MF_00004">
    <property type="entry name" value="Aden_phosphoribosyltr"/>
    <property type="match status" value="1"/>
</dbReference>
<evidence type="ECO:0000256" key="12">
    <source>
        <dbReference type="HAMAP-Rule" id="MF_00004"/>
    </source>
</evidence>
<comment type="subunit">
    <text evidence="6 12">Homodimer.</text>
</comment>
<evidence type="ECO:0000313" key="14">
    <source>
        <dbReference type="EMBL" id="SHK09100.1"/>
    </source>
</evidence>
<dbReference type="InterPro" id="IPR050054">
    <property type="entry name" value="UPRTase/APRTase"/>
</dbReference>
<evidence type="ECO:0000256" key="7">
    <source>
        <dbReference type="ARBA" id="ARBA00011893"/>
    </source>
</evidence>
<dbReference type="InterPro" id="IPR029057">
    <property type="entry name" value="PRTase-like"/>
</dbReference>
<sequence>MDLANKVRLIKDFPKPGINFRDITTLLQEGEAFQQAVNDILELCRDLEVDLIACPESRGFVLGAPLAYAMGKGLVLLRKPGKLPGKIVRHEYNLEYGTDALEMHEGAILPGQRVLLVDDVLATGGTVSAAVELIKKSGGQVTGLVFLIELVGLDARQKLSEYPIVTLMQLEA</sequence>
<dbReference type="AlphaFoldDB" id="A0A1M6PMG0"/>
<dbReference type="InterPro" id="IPR000836">
    <property type="entry name" value="PRTase_dom"/>
</dbReference>
<dbReference type="EC" id="2.4.2.7" evidence="7 12"/>
<gene>
    <name evidence="12" type="primary">apt</name>
    <name evidence="14" type="ORF">SAMN02745123_00671</name>
</gene>
<dbReference type="PANTHER" id="PTHR32315">
    <property type="entry name" value="ADENINE PHOSPHORIBOSYLTRANSFERASE"/>
    <property type="match status" value="1"/>
</dbReference>
<dbReference type="GO" id="GO:0002055">
    <property type="term" value="F:adenine binding"/>
    <property type="evidence" value="ECO:0007669"/>
    <property type="project" value="TreeGrafter"/>
</dbReference>
<evidence type="ECO:0000256" key="3">
    <source>
        <dbReference type="ARBA" id="ARBA00004496"/>
    </source>
</evidence>
<dbReference type="InterPro" id="IPR005764">
    <property type="entry name" value="Ade_phspho_trans"/>
</dbReference>
<keyword evidence="11 12" id="KW-0660">Purine salvage</keyword>
<evidence type="ECO:0000256" key="10">
    <source>
        <dbReference type="ARBA" id="ARBA00022679"/>
    </source>
</evidence>
<dbReference type="PANTHER" id="PTHR32315:SF3">
    <property type="entry name" value="ADENINE PHOSPHORIBOSYLTRANSFERASE"/>
    <property type="match status" value="1"/>
</dbReference>
<comment type="similarity">
    <text evidence="5 12">Belongs to the purine/pyrimidine phosphoribosyltransferase family.</text>
</comment>
<dbReference type="SUPFAM" id="SSF53271">
    <property type="entry name" value="PRTase-like"/>
    <property type="match status" value="1"/>
</dbReference>
<evidence type="ECO:0000256" key="2">
    <source>
        <dbReference type="ARBA" id="ARBA00003968"/>
    </source>
</evidence>
<keyword evidence="10 12" id="KW-0808">Transferase</keyword>
<dbReference type="Gene3D" id="3.40.50.2020">
    <property type="match status" value="1"/>
</dbReference>
<dbReference type="GO" id="GO:0006166">
    <property type="term" value="P:purine ribonucleoside salvage"/>
    <property type="evidence" value="ECO:0007669"/>
    <property type="project" value="UniProtKB-UniRule"/>
</dbReference>
<comment type="pathway">
    <text evidence="4 12">Purine metabolism; AMP biosynthesis via salvage pathway; AMP from adenine: step 1/1.</text>
</comment>
<organism evidence="14 15">
    <name type="scientific">Desulforamulus aeronauticus DSM 10349</name>
    <dbReference type="NCBI Taxonomy" id="1121421"/>
    <lineage>
        <taxon>Bacteria</taxon>
        <taxon>Bacillati</taxon>
        <taxon>Bacillota</taxon>
        <taxon>Clostridia</taxon>
        <taxon>Eubacteriales</taxon>
        <taxon>Peptococcaceae</taxon>
        <taxon>Desulforamulus</taxon>
    </lineage>
</organism>
<keyword evidence="8 12" id="KW-0963">Cytoplasm</keyword>
<protein>
    <recommendedName>
        <fullName evidence="7 12">Adenine phosphoribosyltransferase</fullName>
        <shortName evidence="12">APRT</shortName>
        <ecNumber evidence="7 12">2.4.2.7</ecNumber>
    </recommendedName>
</protein>
<evidence type="ECO:0000256" key="5">
    <source>
        <dbReference type="ARBA" id="ARBA00008391"/>
    </source>
</evidence>
<evidence type="ECO:0000256" key="4">
    <source>
        <dbReference type="ARBA" id="ARBA00004659"/>
    </source>
</evidence>
<dbReference type="NCBIfam" id="TIGR01090">
    <property type="entry name" value="apt"/>
    <property type="match status" value="1"/>
</dbReference>
<dbReference type="Proteomes" id="UP000183997">
    <property type="component" value="Unassembled WGS sequence"/>
</dbReference>
<keyword evidence="15" id="KW-1185">Reference proteome</keyword>
<comment type="catalytic activity">
    <reaction evidence="1 12">
        <text>AMP + diphosphate = 5-phospho-alpha-D-ribose 1-diphosphate + adenine</text>
        <dbReference type="Rhea" id="RHEA:16609"/>
        <dbReference type="ChEBI" id="CHEBI:16708"/>
        <dbReference type="ChEBI" id="CHEBI:33019"/>
        <dbReference type="ChEBI" id="CHEBI:58017"/>
        <dbReference type="ChEBI" id="CHEBI:456215"/>
        <dbReference type="EC" id="2.4.2.7"/>
    </reaction>
</comment>
<evidence type="ECO:0000256" key="6">
    <source>
        <dbReference type="ARBA" id="ARBA00011738"/>
    </source>
</evidence>
<evidence type="ECO:0000256" key="1">
    <source>
        <dbReference type="ARBA" id="ARBA00000868"/>
    </source>
</evidence>
<dbReference type="NCBIfam" id="NF002633">
    <property type="entry name" value="PRK02304.1-2"/>
    <property type="match status" value="1"/>
</dbReference>
<evidence type="ECO:0000313" key="15">
    <source>
        <dbReference type="Proteomes" id="UP000183997"/>
    </source>
</evidence>
<dbReference type="STRING" id="1121421.SAMN02745123_00671"/>
<dbReference type="FunFam" id="3.40.50.2020:FF:000004">
    <property type="entry name" value="Adenine phosphoribosyltransferase"/>
    <property type="match status" value="1"/>
</dbReference>
<keyword evidence="9 12" id="KW-0328">Glycosyltransferase</keyword>
<comment type="subcellular location">
    <subcellularLocation>
        <location evidence="3 12">Cytoplasm</location>
    </subcellularLocation>
</comment>
<dbReference type="EMBL" id="FRAR01000006">
    <property type="protein sequence ID" value="SHK09100.1"/>
    <property type="molecule type" value="Genomic_DNA"/>
</dbReference>
<evidence type="ECO:0000259" key="13">
    <source>
        <dbReference type="Pfam" id="PF00156"/>
    </source>
</evidence>
<dbReference type="GO" id="GO:0044209">
    <property type="term" value="P:AMP salvage"/>
    <property type="evidence" value="ECO:0007669"/>
    <property type="project" value="UniProtKB-UniRule"/>
</dbReference>
<dbReference type="GO" id="GO:0016208">
    <property type="term" value="F:AMP binding"/>
    <property type="evidence" value="ECO:0007669"/>
    <property type="project" value="TreeGrafter"/>
</dbReference>
<evidence type="ECO:0000256" key="11">
    <source>
        <dbReference type="ARBA" id="ARBA00022726"/>
    </source>
</evidence>
<comment type="function">
    <text evidence="2 12">Catalyzes a salvage reaction resulting in the formation of AMP, that is energically less costly than de novo synthesis.</text>
</comment>
<dbReference type="GO" id="GO:0006168">
    <property type="term" value="P:adenine salvage"/>
    <property type="evidence" value="ECO:0007669"/>
    <property type="project" value="InterPro"/>
</dbReference>
<evidence type="ECO:0000256" key="9">
    <source>
        <dbReference type="ARBA" id="ARBA00022676"/>
    </source>
</evidence>
<dbReference type="UniPathway" id="UPA00588">
    <property type="reaction ID" value="UER00646"/>
</dbReference>